<keyword evidence="3" id="KW-1185">Reference proteome</keyword>
<name>A0A975F7K0_9GAMM</name>
<evidence type="ECO:0000313" key="3">
    <source>
        <dbReference type="Proteomes" id="UP000672009"/>
    </source>
</evidence>
<dbReference type="KEGG" id="tun:J9260_12480"/>
<dbReference type="EMBL" id="CP072793">
    <property type="protein sequence ID" value="QTR52528.1"/>
    <property type="molecule type" value="Genomic_DNA"/>
</dbReference>
<evidence type="ECO:0000256" key="1">
    <source>
        <dbReference type="SAM" id="Phobius"/>
    </source>
</evidence>
<keyword evidence="1" id="KW-1133">Transmembrane helix</keyword>
<dbReference type="AlphaFoldDB" id="A0A975F7K0"/>
<sequence length="87" mass="9680">MPQMGNTIQRLKLFKHATNGLALGFVGLYVVAFASIASNGNHIYTIYRFFPVVASLAITLSMWRLPDNSLLRLFYLAGLFAISWLGV</sequence>
<protein>
    <submittedName>
        <fullName evidence="2">Uncharacterized protein</fullName>
    </submittedName>
</protein>
<dbReference type="Proteomes" id="UP000672009">
    <property type="component" value="Chromosome"/>
</dbReference>
<feature type="transmembrane region" description="Helical" evidence="1">
    <location>
        <begin position="44"/>
        <end position="63"/>
    </location>
</feature>
<feature type="transmembrane region" description="Helical" evidence="1">
    <location>
        <begin position="70"/>
        <end position="86"/>
    </location>
</feature>
<accession>A0A975F7K0</accession>
<keyword evidence="1" id="KW-0812">Transmembrane</keyword>
<keyword evidence="1" id="KW-0472">Membrane</keyword>
<organism evidence="2 3">
    <name type="scientific">Thiothrix unzii</name>
    <dbReference type="NCBI Taxonomy" id="111769"/>
    <lineage>
        <taxon>Bacteria</taxon>
        <taxon>Pseudomonadati</taxon>
        <taxon>Pseudomonadota</taxon>
        <taxon>Gammaproteobacteria</taxon>
        <taxon>Thiotrichales</taxon>
        <taxon>Thiotrichaceae</taxon>
        <taxon>Thiothrix</taxon>
    </lineage>
</organism>
<reference evidence="2" key="1">
    <citation type="submission" date="2021-04" db="EMBL/GenBank/DDBJ databases">
        <title>Genomics, taxonomy and metabolism of representatives of sulfur bacteria of the genus Thiothrix: Thiothrix fructosivorans QT, Thiothrix unzii A1T and three new species, Thiothrix subterranea sp. nov., Thiothrix litoralis sp. nov. and 'Candidatus Thiothrix anitrata' sp. nov.</title>
        <authorList>
            <person name="Ravin N.V."/>
            <person name="Smolyakov D."/>
            <person name="Rudenko T.S."/>
            <person name="Mardanov A.V."/>
            <person name="Beletsky A.V."/>
            <person name="Markov N.D."/>
            <person name="Fomenkov A.I."/>
            <person name="Roberts R.J."/>
            <person name="Karnachuk O.V."/>
            <person name="Novikov A."/>
            <person name="Grabovich M.Y."/>
        </authorList>
    </citation>
    <scope>NUCLEOTIDE SEQUENCE</scope>
    <source>
        <strain evidence="2">A1</strain>
    </source>
</reference>
<feature type="transmembrane region" description="Helical" evidence="1">
    <location>
        <begin position="20"/>
        <end position="38"/>
    </location>
</feature>
<proteinExistence type="predicted"/>
<evidence type="ECO:0000313" key="2">
    <source>
        <dbReference type="EMBL" id="QTR52528.1"/>
    </source>
</evidence>
<gene>
    <name evidence="2" type="ORF">J9260_12480</name>
</gene>